<protein>
    <submittedName>
        <fullName evidence="1">Uncharacterized protein</fullName>
    </submittedName>
</protein>
<dbReference type="Proteomes" id="UP000238823">
    <property type="component" value="Unassembled WGS sequence"/>
</dbReference>
<evidence type="ECO:0000313" key="2">
    <source>
        <dbReference type="Proteomes" id="UP000238823"/>
    </source>
</evidence>
<dbReference type="AlphaFoldDB" id="A0A2S9YV17"/>
<organism evidence="1 2">
    <name type="scientific">Enhygromyxa salina</name>
    <dbReference type="NCBI Taxonomy" id="215803"/>
    <lineage>
        <taxon>Bacteria</taxon>
        <taxon>Pseudomonadati</taxon>
        <taxon>Myxococcota</taxon>
        <taxon>Polyangia</taxon>
        <taxon>Nannocystales</taxon>
        <taxon>Nannocystaceae</taxon>
        <taxon>Enhygromyxa</taxon>
    </lineage>
</organism>
<dbReference type="EMBL" id="PVNL01000032">
    <property type="protein sequence ID" value="PRQ08951.1"/>
    <property type="molecule type" value="Genomic_DNA"/>
</dbReference>
<reference evidence="1 2" key="1">
    <citation type="submission" date="2018-03" db="EMBL/GenBank/DDBJ databases">
        <title>Draft Genome Sequences of the Obligatory Marine Myxobacteria Enhygromyxa salina SWB007.</title>
        <authorList>
            <person name="Poehlein A."/>
            <person name="Moghaddam J.A."/>
            <person name="Harms H."/>
            <person name="Alanjari M."/>
            <person name="Koenig G.M."/>
            <person name="Daniel R."/>
            <person name="Schaeberle T.F."/>
        </authorList>
    </citation>
    <scope>NUCLEOTIDE SEQUENCE [LARGE SCALE GENOMIC DNA]</scope>
    <source>
        <strain evidence="1 2">SWB007</strain>
    </source>
</reference>
<proteinExistence type="predicted"/>
<accession>A0A2S9YV17</accession>
<name>A0A2S9YV17_9BACT</name>
<evidence type="ECO:0000313" key="1">
    <source>
        <dbReference type="EMBL" id="PRQ08951.1"/>
    </source>
</evidence>
<dbReference type="RefSeq" id="WP_106088393.1">
    <property type="nucleotide sequence ID" value="NZ_PVNL01000032.1"/>
</dbReference>
<sequence length="84" mass="9214">MPKSERRPFTLEHAGGLWVGGVKHGPSLAPSERDWVWSLTWADVAVALEGSSRCRPARSRVSLVSPRVMYDAARPAGAQPSFRL</sequence>
<comment type="caution">
    <text evidence="1">The sequence shown here is derived from an EMBL/GenBank/DDBJ whole genome shotgun (WGS) entry which is preliminary data.</text>
</comment>
<gene>
    <name evidence="1" type="ORF">ENSA7_13500</name>
</gene>